<keyword evidence="7 8" id="KW-0998">Cell outer membrane</keyword>
<dbReference type="NCBIfam" id="TIGR04056">
    <property type="entry name" value="OMP_RagA_SusC"/>
    <property type="match status" value="1"/>
</dbReference>
<dbReference type="InterPro" id="IPR012910">
    <property type="entry name" value="Plug_dom"/>
</dbReference>
<evidence type="ECO:0000259" key="10">
    <source>
        <dbReference type="Pfam" id="PF00593"/>
    </source>
</evidence>
<dbReference type="SUPFAM" id="SSF56935">
    <property type="entry name" value="Porins"/>
    <property type="match status" value="1"/>
</dbReference>
<dbReference type="STRING" id="536979.SAMN04488055_0852"/>
<keyword evidence="2 8" id="KW-0813">Transport</keyword>
<comment type="similarity">
    <text evidence="8 9">Belongs to the TonB-dependent receptor family.</text>
</comment>
<evidence type="ECO:0000256" key="2">
    <source>
        <dbReference type="ARBA" id="ARBA00022448"/>
    </source>
</evidence>
<keyword evidence="13" id="KW-1185">Reference proteome</keyword>
<sequence length="1046" mass="116795">MKNINMRMPLPNMIHVKQTINISIDKRYDRQQLNDQLNHFKTKTKKQLMINTTTVVKAICILLLCLTCQGLQAAVHPAPVTVSGIITDKATGDPVPGVTVRIKGTGTGVTTNESGYYKIEAPGTESILVISITGYATQEVAVGTQSTINISLSTKASDLDEVVVIGYGTQRKGDVTSAVASVKSENFVKGFAKDAGQLIQGKVAGLAVTTPSGDPNANTQISLRGNSTLMSSTSPLVLIDGIPGSLNTVSPEDIESIDVLKDGSAAAIYGTRGTNGVVLITTRKKGSRPATLSYEGYASVQTIARKMEFLNADDYRRLLAEGFFVPTANEKWNYGTTTDWLDEITRTPLSHTHNITLQGGNAQTNYVASVNVRQWQGLFNRSENQQLIGRADINHSMLDNKLKFNVNVIGRNRKFFAAPNYAYIYRQAIIRNPTDSVYTYDGKWREDPNGYNYDNPVRPIEEVDGESRATELRFNGNVIYSPLKDLNIKLLLSGAKTSELTGYFETYDHRASVINNRKGYGSRGSGYFQDNLLELTADYSKTFSGHKFTLLGGYSYQNVTREGFSAWNSDFPSELYTYNRLQSGDAVSNPFATTGMRGVSSYKNNYKLIGFFGRLNYAWEDKYLLMATLRHEGSSKFGVNYKWGTFSAFSAGWRISQEGFLAGSDVVNDLKVRAGYGITGTVPNDPYMSLIVLNYNSDSRFLYNGTWIQPLEPNRNPNPDLRWEKKEEINIGLDFSLWNSRISGSLDVYQRDTKDMLYDFPVPVPPNLFGSTLANAGRMRNRGVEVLLNYEIIRSKDFSLSSNITYMNNKNTLMSISNDLYKTSNDFFFAGHTGEPIQLTTHRVKVGEPIGNFYGYKSIDIDENGQWIIEGQDGKPKPIDDAVPDDRKVLGNGIARHTAGWNLGFRYKQFSLGVNMRGAFGYQILNFQRMYYENPTIKQYNMLKTAFDKIYGKEQLNNPLAYVSHYIENGDHWKIDNVTLGYDINVSRSKYFRSARIYVSGLNLVVLTGYKGIDPEISRLGLDAGNDSRDKYPTTRTFTFGTNITF</sequence>
<keyword evidence="4 8" id="KW-0812">Transmembrane</keyword>
<dbReference type="Pfam" id="PF13715">
    <property type="entry name" value="CarbopepD_reg_2"/>
    <property type="match status" value="1"/>
</dbReference>
<dbReference type="InterPro" id="IPR037066">
    <property type="entry name" value="Plug_dom_sf"/>
</dbReference>
<keyword evidence="6 8" id="KW-0472">Membrane</keyword>
<dbReference type="NCBIfam" id="TIGR04057">
    <property type="entry name" value="SusC_RagA_signa"/>
    <property type="match status" value="1"/>
</dbReference>
<evidence type="ECO:0000256" key="1">
    <source>
        <dbReference type="ARBA" id="ARBA00004571"/>
    </source>
</evidence>
<feature type="domain" description="TonB-dependent receptor-like beta-barrel" evidence="10">
    <location>
        <begin position="432"/>
        <end position="1004"/>
    </location>
</feature>
<evidence type="ECO:0000256" key="3">
    <source>
        <dbReference type="ARBA" id="ARBA00022452"/>
    </source>
</evidence>
<feature type="domain" description="TonB-dependent receptor plug" evidence="11">
    <location>
        <begin position="173"/>
        <end position="277"/>
    </location>
</feature>
<evidence type="ECO:0000313" key="13">
    <source>
        <dbReference type="Proteomes" id="UP000185003"/>
    </source>
</evidence>
<evidence type="ECO:0000256" key="8">
    <source>
        <dbReference type="PROSITE-ProRule" id="PRU01360"/>
    </source>
</evidence>
<dbReference type="GO" id="GO:0009279">
    <property type="term" value="C:cell outer membrane"/>
    <property type="evidence" value="ECO:0007669"/>
    <property type="project" value="UniProtKB-SubCell"/>
</dbReference>
<dbReference type="InterPro" id="IPR036942">
    <property type="entry name" value="Beta-barrel_TonB_sf"/>
</dbReference>
<dbReference type="Gene3D" id="2.170.130.10">
    <property type="entry name" value="TonB-dependent receptor, plug domain"/>
    <property type="match status" value="1"/>
</dbReference>
<evidence type="ECO:0000313" key="12">
    <source>
        <dbReference type="EMBL" id="SIN71309.1"/>
    </source>
</evidence>
<evidence type="ECO:0000259" key="11">
    <source>
        <dbReference type="Pfam" id="PF07715"/>
    </source>
</evidence>
<evidence type="ECO:0000256" key="4">
    <source>
        <dbReference type="ARBA" id="ARBA00022692"/>
    </source>
</evidence>
<dbReference type="PROSITE" id="PS52016">
    <property type="entry name" value="TONB_DEPENDENT_REC_3"/>
    <property type="match status" value="1"/>
</dbReference>
<dbReference type="EMBL" id="FSRA01000001">
    <property type="protein sequence ID" value="SIN71309.1"/>
    <property type="molecule type" value="Genomic_DNA"/>
</dbReference>
<proteinExistence type="inferred from homology"/>
<dbReference type="Gene3D" id="2.60.40.1120">
    <property type="entry name" value="Carboxypeptidase-like, regulatory domain"/>
    <property type="match status" value="1"/>
</dbReference>
<keyword evidence="3 8" id="KW-1134">Transmembrane beta strand</keyword>
<protein>
    <submittedName>
        <fullName evidence="12">TonB-linked outer membrane protein, SusC/RagA family</fullName>
    </submittedName>
</protein>
<dbReference type="Pfam" id="PF00593">
    <property type="entry name" value="TonB_dep_Rec_b-barrel"/>
    <property type="match status" value="1"/>
</dbReference>
<dbReference type="SUPFAM" id="SSF49464">
    <property type="entry name" value="Carboxypeptidase regulatory domain-like"/>
    <property type="match status" value="1"/>
</dbReference>
<dbReference type="Gene3D" id="2.40.170.20">
    <property type="entry name" value="TonB-dependent receptor, beta-barrel domain"/>
    <property type="match status" value="1"/>
</dbReference>
<dbReference type="Pfam" id="PF07715">
    <property type="entry name" value="Plug"/>
    <property type="match status" value="1"/>
</dbReference>
<dbReference type="InterPro" id="IPR023997">
    <property type="entry name" value="TonB-dep_OMP_SusC/RagA_CS"/>
</dbReference>
<gene>
    <name evidence="12" type="ORF">SAMN04488055_0852</name>
</gene>
<dbReference type="InterPro" id="IPR023996">
    <property type="entry name" value="TonB-dep_OMP_SusC/RagA"/>
</dbReference>
<dbReference type="InterPro" id="IPR000531">
    <property type="entry name" value="Beta-barrel_TonB"/>
</dbReference>
<dbReference type="AlphaFoldDB" id="A0A1N6DKE9"/>
<evidence type="ECO:0000256" key="9">
    <source>
        <dbReference type="RuleBase" id="RU003357"/>
    </source>
</evidence>
<dbReference type="Proteomes" id="UP000185003">
    <property type="component" value="Unassembled WGS sequence"/>
</dbReference>
<reference evidence="12 13" key="1">
    <citation type="submission" date="2016-11" db="EMBL/GenBank/DDBJ databases">
        <authorList>
            <person name="Jaros S."/>
            <person name="Januszkiewicz K."/>
            <person name="Wedrychowicz H."/>
        </authorList>
    </citation>
    <scope>NUCLEOTIDE SEQUENCE [LARGE SCALE GENOMIC DNA]</scope>
    <source>
        <strain evidence="12 13">DSM 24787</strain>
    </source>
</reference>
<accession>A0A1N6DKE9</accession>
<dbReference type="InterPro" id="IPR008969">
    <property type="entry name" value="CarboxyPept-like_regulatory"/>
</dbReference>
<dbReference type="InterPro" id="IPR039426">
    <property type="entry name" value="TonB-dep_rcpt-like"/>
</dbReference>
<name>A0A1N6DKE9_9BACT</name>
<evidence type="ECO:0000256" key="7">
    <source>
        <dbReference type="ARBA" id="ARBA00023237"/>
    </source>
</evidence>
<evidence type="ECO:0000256" key="6">
    <source>
        <dbReference type="ARBA" id="ARBA00023136"/>
    </source>
</evidence>
<keyword evidence="5 9" id="KW-0798">TonB box</keyword>
<comment type="subcellular location">
    <subcellularLocation>
        <location evidence="1 8">Cell outer membrane</location>
        <topology evidence="1 8">Multi-pass membrane protein</topology>
    </subcellularLocation>
</comment>
<organism evidence="12 13">
    <name type="scientific">Chitinophaga niabensis</name>
    <dbReference type="NCBI Taxonomy" id="536979"/>
    <lineage>
        <taxon>Bacteria</taxon>
        <taxon>Pseudomonadati</taxon>
        <taxon>Bacteroidota</taxon>
        <taxon>Chitinophagia</taxon>
        <taxon>Chitinophagales</taxon>
        <taxon>Chitinophagaceae</taxon>
        <taxon>Chitinophaga</taxon>
    </lineage>
</organism>
<evidence type="ECO:0000256" key="5">
    <source>
        <dbReference type="ARBA" id="ARBA00023077"/>
    </source>
</evidence>